<comment type="similarity">
    <text evidence="1">Belongs to the PrpF family.</text>
</comment>
<accession>A0A128EYL5</accession>
<dbReference type="InterPro" id="IPR012709">
    <property type="entry name" value="PrpF"/>
</dbReference>
<dbReference type="OrthoDB" id="9779763at2"/>
<evidence type="ECO:0000256" key="1">
    <source>
        <dbReference type="ARBA" id="ARBA00007673"/>
    </source>
</evidence>
<dbReference type="PANTHER" id="PTHR43709:SF2">
    <property type="entry name" value="DUF453 DOMAIN PROTEIN (AFU_ORTHOLOGUE AFUA_6G00360)"/>
    <property type="match status" value="1"/>
</dbReference>
<dbReference type="EMBL" id="FIZX01000001">
    <property type="protein sequence ID" value="CZF79220.1"/>
    <property type="molecule type" value="Genomic_DNA"/>
</dbReference>
<dbReference type="PANTHER" id="PTHR43709">
    <property type="entry name" value="ACONITATE ISOMERASE-RELATED"/>
    <property type="match status" value="1"/>
</dbReference>
<dbReference type="NCBIfam" id="TIGR02334">
    <property type="entry name" value="prpF"/>
    <property type="match status" value="1"/>
</dbReference>
<dbReference type="AlphaFoldDB" id="A0A128EYL5"/>
<dbReference type="SUPFAM" id="SSF54506">
    <property type="entry name" value="Diaminopimelate epimerase-like"/>
    <property type="match status" value="2"/>
</dbReference>
<dbReference type="GO" id="GO:0050100">
    <property type="term" value="F:methylitaconate delta-isomerase activity"/>
    <property type="evidence" value="ECO:0007669"/>
    <property type="project" value="UniProtKB-EC"/>
</dbReference>
<keyword evidence="2 3" id="KW-0413">Isomerase</keyword>
<sequence>MSKNLKIPATYMRGGTSKGVFFRLADLPVEAQSPGAVRDAILMRVIGSPDPYSKQIDGMGGATSSTSKTVIMSKSTRDDHDVDYLFGQVAIDKPFVDWSGNCGNLSAAVGPFAVHAGLIAKERMVDNGVISVRIWQSNIGKTLVVDVPMRDGEVEESGDFELDGVTFPAAEVPVEFLYPAGAPGSLFPTGNLIDTLEVPEIGSFRASFINAGIPTIFLDASELGYEGTELQDDINNDAEALERFEKIRAYGAIQMGLNQTVEDAQTRQHTPKIAFVSPPESYLSSSGKRVEESEIDVLVRALSMGKLHHAMMGTAAVAIAAAACVPGTIVNLAAGGGERENVVFGHPSGTLKVGAKAHLKPEGWWVEKAIMSRSARILMEGRVHVPSSVLEANEHGES</sequence>
<organism evidence="3 4">
    <name type="scientific">Grimontia celer</name>
    <dbReference type="NCBI Taxonomy" id="1796497"/>
    <lineage>
        <taxon>Bacteria</taxon>
        <taxon>Pseudomonadati</taxon>
        <taxon>Pseudomonadota</taxon>
        <taxon>Gammaproteobacteria</taxon>
        <taxon>Vibrionales</taxon>
        <taxon>Vibrionaceae</taxon>
        <taxon>Grimontia</taxon>
    </lineage>
</organism>
<keyword evidence="4" id="KW-1185">Reference proteome</keyword>
<dbReference type="InterPro" id="IPR007400">
    <property type="entry name" value="PrpF-like"/>
</dbReference>
<dbReference type="Gene3D" id="3.10.310.10">
    <property type="entry name" value="Diaminopimelate Epimerase, Chain A, domain 1"/>
    <property type="match status" value="2"/>
</dbReference>
<dbReference type="RefSeq" id="WP_062661931.1">
    <property type="nucleotide sequence ID" value="NZ_FIZX01000001.1"/>
</dbReference>
<evidence type="ECO:0000313" key="4">
    <source>
        <dbReference type="Proteomes" id="UP000071641"/>
    </source>
</evidence>
<proteinExistence type="inferred from homology"/>
<evidence type="ECO:0000256" key="2">
    <source>
        <dbReference type="ARBA" id="ARBA00023235"/>
    </source>
</evidence>
<dbReference type="EC" id="5.3.3.6" evidence="3"/>
<reference evidence="4" key="1">
    <citation type="submission" date="2016-02" db="EMBL/GenBank/DDBJ databases">
        <authorList>
            <person name="Rodrigo-Torres Lidia"/>
            <person name="Arahal R.David."/>
        </authorList>
    </citation>
    <scope>NUCLEOTIDE SEQUENCE [LARGE SCALE GENOMIC DNA]</scope>
    <source>
        <strain evidence="4">CECT 9029</strain>
    </source>
</reference>
<gene>
    <name evidence="3" type="primary">mii</name>
    <name evidence="3" type="ORF">GCE9029_01329</name>
</gene>
<dbReference type="Proteomes" id="UP000071641">
    <property type="component" value="Unassembled WGS sequence"/>
</dbReference>
<dbReference type="GO" id="GO:0019629">
    <property type="term" value="P:propionate catabolic process, 2-methylcitrate cycle"/>
    <property type="evidence" value="ECO:0007669"/>
    <property type="project" value="InterPro"/>
</dbReference>
<name>A0A128EYL5_9GAMM</name>
<protein>
    <submittedName>
        <fullName evidence="3">3-methylitaconate isomerase</fullName>
        <ecNumber evidence="3">5.3.3.6</ecNumber>
    </submittedName>
</protein>
<dbReference type="Pfam" id="PF04303">
    <property type="entry name" value="PrpF"/>
    <property type="match status" value="1"/>
</dbReference>
<evidence type="ECO:0000313" key="3">
    <source>
        <dbReference type="EMBL" id="CZF79220.1"/>
    </source>
</evidence>
<dbReference type="STRING" id="1796497.GCE9029_01329"/>
<dbReference type="FunFam" id="3.10.310.10:FF:000018">
    <property type="entry name" value="2-methylaconitate cis-trans isomerase"/>
    <property type="match status" value="1"/>
</dbReference>